<dbReference type="PANTHER" id="PTHR43196">
    <property type="entry name" value="SULFATE ADENYLYLTRANSFERASE SUBUNIT 2"/>
    <property type="match status" value="1"/>
</dbReference>
<dbReference type="NCBIfam" id="NF003587">
    <property type="entry name" value="PRK05253.1"/>
    <property type="match status" value="1"/>
</dbReference>
<dbReference type="Gene3D" id="3.40.50.620">
    <property type="entry name" value="HUPs"/>
    <property type="match status" value="1"/>
</dbReference>
<dbReference type="GO" id="GO:0000103">
    <property type="term" value="P:sulfate assimilation"/>
    <property type="evidence" value="ECO:0007669"/>
    <property type="project" value="InterPro"/>
</dbReference>
<protein>
    <recommendedName>
        <fullName evidence="3">Sulfate adenylyltransferase subunit 2</fullName>
        <ecNumber evidence="2">2.7.7.4</ecNumber>
    </recommendedName>
    <alternativeName>
        <fullName evidence="8">ATP-sulfurylase small subunit</fullName>
    </alternativeName>
    <alternativeName>
        <fullName evidence="9">Sulfate adenylate transferase</fullName>
    </alternativeName>
</protein>
<dbReference type="NCBIfam" id="TIGR02039">
    <property type="entry name" value="CysD"/>
    <property type="match status" value="1"/>
</dbReference>
<evidence type="ECO:0000256" key="10">
    <source>
        <dbReference type="SAM" id="MobiDB-lite"/>
    </source>
</evidence>
<evidence type="ECO:0000256" key="3">
    <source>
        <dbReference type="ARBA" id="ARBA00022004"/>
    </source>
</evidence>
<dbReference type="InterPro" id="IPR050128">
    <property type="entry name" value="Sulfate_adenylyltrnsfr_sub2"/>
</dbReference>
<gene>
    <name evidence="12" type="primary">cysD</name>
    <name evidence="12" type="ORF">IPV69_26760</name>
</gene>
<keyword evidence="5 12" id="KW-0548">Nucleotidyltransferase</keyword>
<dbReference type="Proteomes" id="UP000593765">
    <property type="component" value="Chromosome"/>
</dbReference>
<dbReference type="AlphaFoldDB" id="A0A7M2X4I2"/>
<evidence type="ECO:0000313" key="12">
    <source>
        <dbReference type="EMBL" id="QOV92565.1"/>
    </source>
</evidence>
<keyword evidence="4 12" id="KW-0808">Transferase</keyword>
<evidence type="ECO:0000256" key="9">
    <source>
        <dbReference type="ARBA" id="ARBA00031812"/>
    </source>
</evidence>
<evidence type="ECO:0000256" key="1">
    <source>
        <dbReference type="ARBA" id="ARBA00008885"/>
    </source>
</evidence>
<dbReference type="GO" id="GO:0004781">
    <property type="term" value="F:sulfate adenylyltransferase (ATP) activity"/>
    <property type="evidence" value="ECO:0007669"/>
    <property type="project" value="UniProtKB-EC"/>
</dbReference>
<evidence type="ECO:0000256" key="4">
    <source>
        <dbReference type="ARBA" id="ARBA00022679"/>
    </source>
</evidence>
<keyword evidence="13" id="KW-1185">Reference proteome</keyword>
<dbReference type="NCBIfam" id="NF009214">
    <property type="entry name" value="PRK12563.1"/>
    <property type="match status" value="1"/>
</dbReference>
<dbReference type="EC" id="2.7.7.4" evidence="2"/>
<feature type="region of interest" description="Disordered" evidence="10">
    <location>
        <begin position="281"/>
        <end position="303"/>
    </location>
</feature>
<reference evidence="12 13" key="1">
    <citation type="submission" date="2020-10" db="EMBL/GenBank/DDBJ databases">
        <title>Wide distribution of Phycisphaera-like planctomycetes from WD2101 soil group in peatlands and genome analysis of the first cultivated representative.</title>
        <authorList>
            <person name="Dedysh S.N."/>
            <person name="Beletsky A.V."/>
            <person name="Ivanova A."/>
            <person name="Kulichevskaya I.S."/>
            <person name="Suzina N.E."/>
            <person name="Philippov D.A."/>
            <person name="Rakitin A.L."/>
            <person name="Mardanov A.V."/>
            <person name="Ravin N.V."/>
        </authorList>
    </citation>
    <scope>NUCLEOTIDE SEQUENCE [LARGE SCALE GENOMIC DNA]</scope>
    <source>
        <strain evidence="12 13">M1803</strain>
    </source>
</reference>
<dbReference type="GO" id="GO:0005524">
    <property type="term" value="F:ATP binding"/>
    <property type="evidence" value="ECO:0007669"/>
    <property type="project" value="UniProtKB-KW"/>
</dbReference>
<feature type="domain" description="Phosphoadenosine phosphosulphate reductase" evidence="11">
    <location>
        <begin position="30"/>
        <end position="257"/>
    </location>
</feature>
<dbReference type="SUPFAM" id="SSF52402">
    <property type="entry name" value="Adenine nucleotide alpha hydrolases-like"/>
    <property type="match status" value="1"/>
</dbReference>
<dbReference type="InterPro" id="IPR002500">
    <property type="entry name" value="PAPS_reduct_dom"/>
</dbReference>
<evidence type="ECO:0000256" key="7">
    <source>
        <dbReference type="ARBA" id="ARBA00022840"/>
    </source>
</evidence>
<sequence length="303" mass="35001">MRVNYRHSHLQLLEAEAIHVIREVAAEFQNPVLLYSAGKDSMCLAHLARKAFWPGRIPFPFLHVATTWDFQDLLAFRDRYCAQIGIRLIVHTNEEALAQGVNPFDYATPAYSAAMQTQSLVQALQRGGFDAAFGGARRDEEKSRAKERVYSFRDRRMQWDPKSQRPELWDLYNGKVNPGESIRAFPLSNWTELDVWQYIHREQVPLPDLYFARLRPVVQRHGQLICVDDERMRLEPGEIPIQKLVRFRTLGDYPLTGASESTATTIPEIIAETLVARRSEREGRVIDHDEAGSMEQKKREGYF</sequence>
<organism evidence="12 13">
    <name type="scientific">Humisphaera borealis</name>
    <dbReference type="NCBI Taxonomy" id="2807512"/>
    <lineage>
        <taxon>Bacteria</taxon>
        <taxon>Pseudomonadati</taxon>
        <taxon>Planctomycetota</taxon>
        <taxon>Phycisphaerae</taxon>
        <taxon>Tepidisphaerales</taxon>
        <taxon>Tepidisphaeraceae</taxon>
        <taxon>Humisphaera</taxon>
    </lineage>
</organism>
<evidence type="ECO:0000256" key="2">
    <source>
        <dbReference type="ARBA" id="ARBA00012391"/>
    </source>
</evidence>
<evidence type="ECO:0000256" key="8">
    <source>
        <dbReference type="ARBA" id="ARBA00030256"/>
    </source>
</evidence>
<evidence type="ECO:0000256" key="6">
    <source>
        <dbReference type="ARBA" id="ARBA00022741"/>
    </source>
</evidence>
<dbReference type="FunFam" id="3.40.50.620:FF:000002">
    <property type="entry name" value="Sulfate adenylyltransferase subunit 2"/>
    <property type="match status" value="1"/>
</dbReference>
<dbReference type="InterPro" id="IPR011784">
    <property type="entry name" value="SO4_adenylTrfase_ssu"/>
</dbReference>
<comment type="similarity">
    <text evidence="1">Belongs to the PAPS reductase family. CysD subfamily.</text>
</comment>
<name>A0A7M2X4I2_9BACT</name>
<proteinExistence type="inferred from homology"/>
<keyword evidence="6" id="KW-0547">Nucleotide-binding</keyword>
<dbReference type="EMBL" id="CP063458">
    <property type="protein sequence ID" value="QOV92565.1"/>
    <property type="molecule type" value="Genomic_DNA"/>
</dbReference>
<dbReference type="Pfam" id="PF01507">
    <property type="entry name" value="PAPS_reduct"/>
    <property type="match status" value="1"/>
</dbReference>
<dbReference type="PIRSF" id="PIRSF002936">
    <property type="entry name" value="CysDAde_trans"/>
    <property type="match status" value="1"/>
</dbReference>
<dbReference type="KEGG" id="hbs:IPV69_26760"/>
<evidence type="ECO:0000259" key="11">
    <source>
        <dbReference type="Pfam" id="PF01507"/>
    </source>
</evidence>
<evidence type="ECO:0000256" key="5">
    <source>
        <dbReference type="ARBA" id="ARBA00022695"/>
    </source>
</evidence>
<keyword evidence="7" id="KW-0067">ATP-binding</keyword>
<evidence type="ECO:0000313" key="13">
    <source>
        <dbReference type="Proteomes" id="UP000593765"/>
    </source>
</evidence>
<dbReference type="InterPro" id="IPR014729">
    <property type="entry name" value="Rossmann-like_a/b/a_fold"/>
</dbReference>
<accession>A0A7M2X4I2</accession>
<dbReference type="PANTHER" id="PTHR43196:SF1">
    <property type="entry name" value="SULFATE ADENYLYLTRANSFERASE SUBUNIT 2"/>
    <property type="match status" value="1"/>
</dbReference>